<sequence length="60" mass="6612">MAATIKIMLISSPIGSPEKHKRIVRAIGLHKINQVVEKPDTPSFRGMAIKVPHLLKVVSE</sequence>
<dbReference type="EMBL" id="CP063849">
    <property type="protein sequence ID" value="QOY86297.1"/>
    <property type="molecule type" value="Genomic_DNA"/>
</dbReference>
<organism evidence="7 8">
    <name type="scientific">Paludibaculum fermentans</name>
    <dbReference type="NCBI Taxonomy" id="1473598"/>
    <lineage>
        <taxon>Bacteria</taxon>
        <taxon>Pseudomonadati</taxon>
        <taxon>Acidobacteriota</taxon>
        <taxon>Terriglobia</taxon>
        <taxon>Bryobacterales</taxon>
        <taxon>Bryobacteraceae</taxon>
        <taxon>Paludibaculum</taxon>
    </lineage>
</organism>
<dbReference type="HAMAP" id="MF_01371_B">
    <property type="entry name" value="Ribosomal_uL30_B"/>
    <property type="match status" value="1"/>
</dbReference>
<evidence type="ECO:0000259" key="6">
    <source>
        <dbReference type="Pfam" id="PF00327"/>
    </source>
</evidence>
<proteinExistence type="inferred from homology"/>
<dbReference type="InterPro" id="IPR016082">
    <property type="entry name" value="Ribosomal_uL30_ferredoxin-like"/>
</dbReference>
<keyword evidence="8" id="KW-1185">Reference proteome</keyword>
<dbReference type="Gene3D" id="3.30.1390.20">
    <property type="entry name" value="Ribosomal protein L30, ferredoxin-like fold domain"/>
    <property type="match status" value="1"/>
</dbReference>
<reference evidence="7 8" key="1">
    <citation type="submission" date="2020-10" db="EMBL/GenBank/DDBJ databases">
        <title>Complete genome sequence of Paludibaculum fermentans P105T, a facultatively anaerobic acidobacterium capable of dissimilatory Fe(III) reduction.</title>
        <authorList>
            <person name="Dedysh S.N."/>
            <person name="Beletsky A.V."/>
            <person name="Kulichevskaya I.S."/>
            <person name="Mardanov A.V."/>
            <person name="Ravin N.V."/>
        </authorList>
    </citation>
    <scope>NUCLEOTIDE SEQUENCE [LARGE SCALE GENOMIC DNA]</scope>
    <source>
        <strain evidence="7 8">P105</strain>
    </source>
</reference>
<dbReference type="InterPro" id="IPR036919">
    <property type="entry name" value="Ribo_uL30_ferredoxin-like_sf"/>
</dbReference>
<dbReference type="RefSeq" id="WP_194447966.1">
    <property type="nucleotide sequence ID" value="NZ_CP063849.1"/>
</dbReference>
<dbReference type="InterPro" id="IPR005996">
    <property type="entry name" value="Ribosomal_uL30_bac-type"/>
</dbReference>
<keyword evidence="4 5" id="KW-0687">Ribonucleoprotein</keyword>
<dbReference type="CDD" id="cd01658">
    <property type="entry name" value="Ribosomal_L30"/>
    <property type="match status" value="1"/>
</dbReference>
<feature type="domain" description="Large ribosomal subunit protein uL30-like ferredoxin-like fold" evidence="6">
    <location>
        <begin position="5"/>
        <end position="54"/>
    </location>
</feature>
<accession>A0A7S7NME0</accession>
<dbReference type="GO" id="GO:0003735">
    <property type="term" value="F:structural constituent of ribosome"/>
    <property type="evidence" value="ECO:0007669"/>
    <property type="project" value="InterPro"/>
</dbReference>
<dbReference type="PIRSF" id="PIRSF002211">
    <property type="entry name" value="Ribosomal_L30_bac-type"/>
    <property type="match status" value="1"/>
</dbReference>
<dbReference type="GO" id="GO:0022625">
    <property type="term" value="C:cytosolic large ribosomal subunit"/>
    <property type="evidence" value="ECO:0007669"/>
    <property type="project" value="TreeGrafter"/>
</dbReference>
<dbReference type="Proteomes" id="UP000593892">
    <property type="component" value="Chromosome"/>
</dbReference>
<evidence type="ECO:0000256" key="3">
    <source>
        <dbReference type="ARBA" id="ARBA00022980"/>
    </source>
</evidence>
<evidence type="ECO:0000256" key="1">
    <source>
        <dbReference type="ARBA" id="ARBA00007594"/>
    </source>
</evidence>
<comment type="subunit">
    <text evidence="2 5">Part of the 50S ribosomal subunit.</text>
</comment>
<evidence type="ECO:0000256" key="4">
    <source>
        <dbReference type="ARBA" id="ARBA00023274"/>
    </source>
</evidence>
<dbReference type="AlphaFoldDB" id="A0A7S7NME0"/>
<dbReference type="PANTHER" id="PTHR15892:SF2">
    <property type="entry name" value="LARGE RIBOSOMAL SUBUNIT PROTEIN UL30M"/>
    <property type="match status" value="1"/>
</dbReference>
<dbReference type="GO" id="GO:0006412">
    <property type="term" value="P:translation"/>
    <property type="evidence" value="ECO:0007669"/>
    <property type="project" value="UniProtKB-UniRule"/>
</dbReference>
<gene>
    <name evidence="5 7" type="primary">rpmD</name>
    <name evidence="7" type="ORF">IRI77_26285</name>
</gene>
<evidence type="ECO:0000313" key="7">
    <source>
        <dbReference type="EMBL" id="QOY86297.1"/>
    </source>
</evidence>
<evidence type="ECO:0000256" key="2">
    <source>
        <dbReference type="ARBA" id="ARBA00011838"/>
    </source>
</evidence>
<name>A0A7S7NME0_PALFE</name>
<dbReference type="NCBIfam" id="TIGR01308">
    <property type="entry name" value="rpmD_bact"/>
    <property type="match status" value="1"/>
</dbReference>
<dbReference type="Pfam" id="PF00327">
    <property type="entry name" value="Ribosomal_L30"/>
    <property type="match status" value="1"/>
</dbReference>
<dbReference type="KEGG" id="pfer:IRI77_26285"/>
<evidence type="ECO:0000256" key="5">
    <source>
        <dbReference type="HAMAP-Rule" id="MF_01371"/>
    </source>
</evidence>
<keyword evidence="3 5" id="KW-0689">Ribosomal protein</keyword>
<evidence type="ECO:0000313" key="8">
    <source>
        <dbReference type="Proteomes" id="UP000593892"/>
    </source>
</evidence>
<dbReference type="SUPFAM" id="SSF55129">
    <property type="entry name" value="Ribosomal protein L30p/L7e"/>
    <property type="match status" value="1"/>
</dbReference>
<protein>
    <recommendedName>
        <fullName evidence="5">Large ribosomal subunit protein uL30</fullName>
    </recommendedName>
</protein>
<comment type="similarity">
    <text evidence="1 5">Belongs to the universal ribosomal protein uL30 family.</text>
</comment>
<dbReference type="PANTHER" id="PTHR15892">
    <property type="entry name" value="MITOCHONDRIAL RIBOSOMAL PROTEIN L30"/>
    <property type="match status" value="1"/>
</dbReference>